<keyword evidence="11" id="KW-0472">Membrane</keyword>
<feature type="active site" description="Proton acceptor" evidence="7">
    <location>
        <position position="121"/>
    </location>
</feature>
<feature type="binding site" evidence="8">
    <location>
        <position position="280"/>
    </location>
    <ligand>
        <name>substrate</name>
    </ligand>
</feature>
<keyword evidence="2 12" id="KW-0732">Signal</keyword>
<feature type="signal peptide" evidence="12">
    <location>
        <begin position="1"/>
        <end position="25"/>
    </location>
</feature>
<dbReference type="RefSeq" id="WP_073387349.1">
    <property type="nucleotide sequence ID" value="NZ_FQVU01000002.1"/>
</dbReference>
<evidence type="ECO:0000256" key="2">
    <source>
        <dbReference type="ARBA" id="ARBA00022729"/>
    </source>
</evidence>
<feature type="chain" id="PRO_5013155276" evidence="12">
    <location>
        <begin position="26"/>
        <end position="399"/>
    </location>
</feature>
<dbReference type="EMBL" id="FQVU01000002">
    <property type="protein sequence ID" value="SHG01001.1"/>
    <property type="molecule type" value="Genomic_DNA"/>
</dbReference>
<dbReference type="PANTHER" id="PTHR21581:SF33">
    <property type="entry name" value="D-ALANYL-D-ALANINE CARBOXYPEPTIDASE DACB"/>
    <property type="match status" value="1"/>
</dbReference>
<evidence type="ECO:0000256" key="10">
    <source>
        <dbReference type="SAM" id="MobiDB-lite"/>
    </source>
</evidence>
<accession>A0A1M5GBZ0</accession>
<feature type="domain" description="Peptidase S11 D-alanyl-D-alanine carboxypeptidase A N-terminal" evidence="13">
    <location>
        <begin position="84"/>
        <end position="309"/>
    </location>
</feature>
<dbReference type="GO" id="GO:0009002">
    <property type="term" value="F:serine-type D-Ala-D-Ala carboxypeptidase activity"/>
    <property type="evidence" value="ECO:0007669"/>
    <property type="project" value="InterPro"/>
</dbReference>
<keyword evidence="11" id="KW-1133">Transmembrane helix</keyword>
<keyword evidence="3" id="KW-0378">Hydrolase</keyword>
<evidence type="ECO:0000313" key="15">
    <source>
        <dbReference type="Proteomes" id="UP000186132"/>
    </source>
</evidence>
<feature type="active site" description="Acyl-ester intermediate" evidence="7">
    <location>
        <position position="118"/>
    </location>
</feature>
<evidence type="ECO:0000256" key="4">
    <source>
        <dbReference type="ARBA" id="ARBA00022960"/>
    </source>
</evidence>
<dbReference type="PRINTS" id="PR00725">
    <property type="entry name" value="DADACBPTASE1"/>
</dbReference>
<dbReference type="InterPro" id="IPR012338">
    <property type="entry name" value="Beta-lactam/transpept-like"/>
</dbReference>
<evidence type="ECO:0000256" key="11">
    <source>
        <dbReference type="SAM" id="Phobius"/>
    </source>
</evidence>
<dbReference type="SUPFAM" id="SSF56601">
    <property type="entry name" value="beta-lactamase/transpeptidase-like"/>
    <property type="match status" value="1"/>
</dbReference>
<feature type="transmembrane region" description="Helical" evidence="11">
    <location>
        <begin position="374"/>
        <end position="392"/>
    </location>
</feature>
<dbReference type="Gene3D" id="3.40.710.10">
    <property type="entry name" value="DD-peptidase/beta-lactamase superfamily"/>
    <property type="match status" value="1"/>
</dbReference>
<keyword evidence="5" id="KW-0573">Peptidoglycan synthesis</keyword>
<feature type="active site" evidence="7">
    <location>
        <position position="173"/>
    </location>
</feature>
<name>A0A1M5GBZ0_9ACTN</name>
<dbReference type="InterPro" id="IPR018044">
    <property type="entry name" value="Peptidase_S11"/>
</dbReference>
<evidence type="ECO:0000256" key="7">
    <source>
        <dbReference type="PIRSR" id="PIRSR618044-1"/>
    </source>
</evidence>
<evidence type="ECO:0000256" key="6">
    <source>
        <dbReference type="ARBA" id="ARBA00023316"/>
    </source>
</evidence>
<evidence type="ECO:0000313" key="14">
    <source>
        <dbReference type="EMBL" id="SHG01001.1"/>
    </source>
</evidence>
<sequence>MRARTITAALTTALLTAVLAAPAAAAGSHSVPPAAPSPTDGANSPAAPDPHPRRGGIGPDGEPVGGTQLLGRGEVLPAGTKRSALPADITAQAWMVTDLDTGRVVAARDPHGRYQPASIQKVLTTVALLPVLPGPRTVTVSRRSADTEGSHAGLVAGGRYTVDQLFRGLLLVSGNDCAEALAAAAGGRAKTVALMNRTARALGAYDTYVQTPSGLDGWQQLTSAYDMTLFLRAALAQPRFAAYDRVAKSTLPFHDVVGKVTLYNQNQEFLTTVKGALVAKTGYTDAAQHTFVGAIERGGHRYGVVLLRAQRWPVDQWVQAKRLVSWARSLPATARVGTLATPARAEGDARARATTAAPGATAAAAPTGGSSVPLWAQAAIAAVLLAGVLGLAQRMARRH</sequence>
<evidence type="ECO:0000256" key="5">
    <source>
        <dbReference type="ARBA" id="ARBA00022984"/>
    </source>
</evidence>
<dbReference type="GO" id="GO:0009252">
    <property type="term" value="P:peptidoglycan biosynthetic process"/>
    <property type="evidence" value="ECO:0007669"/>
    <property type="project" value="UniProtKB-KW"/>
</dbReference>
<protein>
    <submittedName>
        <fullName evidence="14">D-alanyl-D-alanine carboxypeptidase (Penicillin-binding protein 5/6)</fullName>
    </submittedName>
</protein>
<dbReference type="Pfam" id="PF00768">
    <property type="entry name" value="Peptidase_S11"/>
    <property type="match status" value="1"/>
</dbReference>
<dbReference type="GO" id="GO:0006508">
    <property type="term" value="P:proteolysis"/>
    <property type="evidence" value="ECO:0007669"/>
    <property type="project" value="InterPro"/>
</dbReference>
<dbReference type="OrthoDB" id="3663940at2"/>
<dbReference type="STRING" id="1206085.SAMN05443575_1119"/>
<evidence type="ECO:0000256" key="9">
    <source>
        <dbReference type="RuleBase" id="RU004016"/>
    </source>
</evidence>
<keyword evidence="14" id="KW-0645">Protease</keyword>
<proteinExistence type="inferred from homology"/>
<evidence type="ECO:0000256" key="8">
    <source>
        <dbReference type="PIRSR" id="PIRSR618044-2"/>
    </source>
</evidence>
<keyword evidence="6" id="KW-0961">Cell wall biogenesis/degradation</keyword>
<evidence type="ECO:0000256" key="3">
    <source>
        <dbReference type="ARBA" id="ARBA00022801"/>
    </source>
</evidence>
<dbReference type="GO" id="GO:0071555">
    <property type="term" value="P:cell wall organization"/>
    <property type="evidence" value="ECO:0007669"/>
    <property type="project" value="UniProtKB-KW"/>
</dbReference>
<reference evidence="14 15" key="1">
    <citation type="submission" date="2016-11" db="EMBL/GenBank/DDBJ databases">
        <authorList>
            <person name="Jaros S."/>
            <person name="Januszkiewicz K."/>
            <person name="Wedrychowicz H."/>
        </authorList>
    </citation>
    <scope>NUCLEOTIDE SEQUENCE [LARGE SCALE GENOMIC DNA]</scope>
    <source>
        <strain evidence="14 15">DSM 45627</strain>
    </source>
</reference>
<dbReference type="PANTHER" id="PTHR21581">
    <property type="entry name" value="D-ALANYL-D-ALANINE CARBOXYPEPTIDASE"/>
    <property type="match status" value="1"/>
</dbReference>
<dbReference type="AlphaFoldDB" id="A0A1M5GBZ0"/>
<evidence type="ECO:0000256" key="12">
    <source>
        <dbReference type="SAM" id="SignalP"/>
    </source>
</evidence>
<feature type="region of interest" description="Disordered" evidence="10">
    <location>
        <begin position="27"/>
        <end position="71"/>
    </location>
</feature>
<evidence type="ECO:0000259" key="13">
    <source>
        <dbReference type="Pfam" id="PF00768"/>
    </source>
</evidence>
<evidence type="ECO:0000256" key="1">
    <source>
        <dbReference type="ARBA" id="ARBA00007164"/>
    </source>
</evidence>
<keyword evidence="15" id="KW-1185">Reference proteome</keyword>
<dbReference type="Proteomes" id="UP000186132">
    <property type="component" value="Unassembled WGS sequence"/>
</dbReference>
<comment type="similarity">
    <text evidence="1 9">Belongs to the peptidase S11 family.</text>
</comment>
<organism evidence="14 15">
    <name type="scientific">Jatrophihabitans endophyticus</name>
    <dbReference type="NCBI Taxonomy" id="1206085"/>
    <lineage>
        <taxon>Bacteria</taxon>
        <taxon>Bacillati</taxon>
        <taxon>Actinomycetota</taxon>
        <taxon>Actinomycetes</taxon>
        <taxon>Jatrophihabitantales</taxon>
        <taxon>Jatrophihabitantaceae</taxon>
        <taxon>Jatrophihabitans</taxon>
    </lineage>
</organism>
<keyword evidence="11" id="KW-0812">Transmembrane</keyword>
<dbReference type="GO" id="GO:0008360">
    <property type="term" value="P:regulation of cell shape"/>
    <property type="evidence" value="ECO:0007669"/>
    <property type="project" value="UniProtKB-KW"/>
</dbReference>
<dbReference type="InterPro" id="IPR001967">
    <property type="entry name" value="Peptidase_S11_N"/>
</dbReference>
<keyword evidence="4" id="KW-0133">Cell shape</keyword>
<gene>
    <name evidence="14" type="ORF">SAMN05443575_1119</name>
</gene>
<keyword evidence="14" id="KW-0121">Carboxypeptidase</keyword>